<sequence length="88" mass="10214">MRTLFLSSRIRSRSLEHRRKRKKTFDAPSRKDRAWFASNAIYSGWPTSMATVDETGIWRFHRVADVADMIGQIHQNRTHRANSGPASK</sequence>
<dbReference type="GeneID" id="24111723"/>
<keyword evidence="2" id="KW-1185">Reference proteome</keyword>
<dbReference type="HOGENOM" id="CLU_2470057_0_0_1"/>
<gene>
    <name evidence="1" type="ORF">PHSY_006452</name>
</gene>
<dbReference type="Proteomes" id="UP000014071">
    <property type="component" value="Unassembled WGS sequence"/>
</dbReference>
<keyword evidence="1" id="KW-0560">Oxidoreductase</keyword>
<evidence type="ECO:0000313" key="2">
    <source>
        <dbReference type="Proteomes" id="UP000014071"/>
    </source>
</evidence>
<proteinExistence type="predicted"/>
<reference evidence="2" key="1">
    <citation type="journal article" date="2013" name="Genome Announc.">
        <title>Draft genome sequence of the basidiomycetous yeast-like fungus Pseudozyma hubeiensis SY62, which produces an abundant amount of the biosurfactant mannosylerythritol lipids.</title>
        <authorList>
            <person name="Konishi M."/>
            <person name="Hatada Y."/>
            <person name="Horiuchi J."/>
        </authorList>
    </citation>
    <scope>NUCLEOTIDE SEQUENCE [LARGE SCALE GENOMIC DNA]</scope>
    <source>
        <strain evidence="2">SY62</strain>
    </source>
</reference>
<protein>
    <submittedName>
        <fullName evidence="1">Laccase</fullName>
        <ecNumber evidence="1">1.10.3.2</ecNumber>
    </submittedName>
</protein>
<dbReference type="EC" id="1.10.3.2" evidence="1"/>
<name>R9PCC0_PSEHS</name>
<evidence type="ECO:0000313" key="1">
    <source>
        <dbReference type="EMBL" id="GAC98857.1"/>
    </source>
</evidence>
<organism evidence="1 2">
    <name type="scientific">Pseudozyma hubeiensis (strain SY62)</name>
    <name type="common">Yeast</name>
    <dbReference type="NCBI Taxonomy" id="1305764"/>
    <lineage>
        <taxon>Eukaryota</taxon>
        <taxon>Fungi</taxon>
        <taxon>Dikarya</taxon>
        <taxon>Basidiomycota</taxon>
        <taxon>Ustilaginomycotina</taxon>
        <taxon>Ustilaginomycetes</taxon>
        <taxon>Ustilaginales</taxon>
        <taxon>Ustilaginaceae</taxon>
        <taxon>Pseudozyma</taxon>
    </lineage>
</organism>
<dbReference type="RefSeq" id="XP_012192444.1">
    <property type="nucleotide sequence ID" value="XM_012337054.1"/>
</dbReference>
<dbReference type="EMBL" id="DF238821">
    <property type="protein sequence ID" value="GAC98857.1"/>
    <property type="molecule type" value="Genomic_DNA"/>
</dbReference>
<accession>R9PCC0</accession>
<dbReference type="GO" id="GO:0052716">
    <property type="term" value="F:hydroquinone:oxygen oxidoreductase activity"/>
    <property type="evidence" value="ECO:0007669"/>
    <property type="project" value="UniProtKB-EC"/>
</dbReference>
<dbReference type="AlphaFoldDB" id="R9PCC0"/>